<dbReference type="AlphaFoldDB" id="A0AAV2SWH0"/>
<dbReference type="Proteomes" id="UP001497525">
    <property type="component" value="Unassembled WGS sequence"/>
</dbReference>
<protein>
    <submittedName>
        <fullName evidence="1">Uncharacterized protein</fullName>
    </submittedName>
</protein>
<organism evidence="1 2">
    <name type="scientific">Calicophoron daubneyi</name>
    <name type="common">Rumen fluke</name>
    <name type="synonym">Paramphistomum daubneyi</name>
    <dbReference type="NCBI Taxonomy" id="300641"/>
    <lineage>
        <taxon>Eukaryota</taxon>
        <taxon>Metazoa</taxon>
        <taxon>Spiralia</taxon>
        <taxon>Lophotrochozoa</taxon>
        <taxon>Platyhelminthes</taxon>
        <taxon>Trematoda</taxon>
        <taxon>Digenea</taxon>
        <taxon>Plagiorchiida</taxon>
        <taxon>Pronocephalata</taxon>
        <taxon>Paramphistomoidea</taxon>
        <taxon>Paramphistomidae</taxon>
        <taxon>Calicophoron</taxon>
    </lineage>
</organism>
<comment type="caution">
    <text evidence="1">The sequence shown here is derived from an EMBL/GenBank/DDBJ whole genome shotgun (WGS) entry which is preliminary data.</text>
</comment>
<evidence type="ECO:0000313" key="1">
    <source>
        <dbReference type="EMBL" id="CAL5129294.1"/>
    </source>
</evidence>
<sequence length="197" mass="21831">MSTGARSSLNTSTKGEGTFIQEQKTSGFAVAQKLEEENTMFALRSKQYSTPSATTEKNADREQLPISCEAARNSELLSLASTTDVIYLVYSRIPCLFDELVCDEDSGNGSAIHLADHEQSRETCWQRGSYLSLTSEASKRPAVKLHSLPFYQEGFLGCFKEGFNNTWRSGVTKIHSQTGSINTFSGQRIAHQRESIQ</sequence>
<proteinExistence type="predicted"/>
<dbReference type="EMBL" id="CAXLJL010000001">
    <property type="protein sequence ID" value="CAL5129294.1"/>
    <property type="molecule type" value="Genomic_DNA"/>
</dbReference>
<accession>A0AAV2SWH0</accession>
<evidence type="ECO:0000313" key="2">
    <source>
        <dbReference type="Proteomes" id="UP001497525"/>
    </source>
</evidence>
<name>A0AAV2SWH0_CALDB</name>
<gene>
    <name evidence="1" type="ORF">CDAUBV1_LOCUS233</name>
</gene>
<reference evidence="1" key="1">
    <citation type="submission" date="2024-06" db="EMBL/GenBank/DDBJ databases">
        <authorList>
            <person name="Liu X."/>
            <person name="Lenzi L."/>
            <person name="Haldenby T S."/>
            <person name="Uol C."/>
        </authorList>
    </citation>
    <scope>NUCLEOTIDE SEQUENCE</scope>
</reference>